<dbReference type="Proteomes" id="UP000030111">
    <property type="component" value="Unassembled WGS sequence"/>
</dbReference>
<reference evidence="2 3" key="1">
    <citation type="submission" date="2013-09" db="EMBL/GenBank/DDBJ databases">
        <authorList>
            <person name="Zeng Z."/>
            <person name="Chen C."/>
        </authorList>
    </citation>
    <scope>NUCLEOTIDE SEQUENCE [LARGE SCALE GENOMIC DNA]</scope>
    <source>
        <strain evidence="2 3">WB 4.1-42</strain>
    </source>
</reference>
<sequence>MKKQPNFKAAFLGLAALALLTSCEKKDERKEAEAREEAKVGKIYNPEEQGMEHENHENQFPSSRNNNKKGEGLETGTPSDTAVTKTQEAQQPVKQ</sequence>
<accession>A0A0A2MPS5</accession>
<keyword evidence="3" id="KW-1185">Reference proteome</keyword>
<evidence type="ECO:0000256" key="1">
    <source>
        <dbReference type="SAM" id="MobiDB-lite"/>
    </source>
</evidence>
<protein>
    <recommendedName>
        <fullName evidence="4">Lipoprotein</fullName>
    </recommendedName>
</protein>
<feature type="compositionally biased region" description="Polar residues" evidence="1">
    <location>
        <begin position="76"/>
        <end position="95"/>
    </location>
</feature>
<evidence type="ECO:0000313" key="2">
    <source>
        <dbReference type="EMBL" id="KGO94329.1"/>
    </source>
</evidence>
<dbReference type="RefSeq" id="WP_026990389.1">
    <property type="nucleotide sequence ID" value="NZ_AUGP01000017.1"/>
</dbReference>
<proteinExistence type="predicted"/>
<comment type="caution">
    <text evidence="2">The sequence shown here is derived from an EMBL/GenBank/DDBJ whole genome shotgun (WGS) entry which is preliminary data.</text>
</comment>
<name>A0A0A2MPS5_9FLAO</name>
<feature type="region of interest" description="Disordered" evidence="1">
    <location>
        <begin position="24"/>
        <end position="95"/>
    </location>
</feature>
<organism evidence="2 3">
    <name type="scientific">Flavobacterium subsaxonicum WB 4.1-42 = DSM 21790</name>
    <dbReference type="NCBI Taxonomy" id="1121898"/>
    <lineage>
        <taxon>Bacteria</taxon>
        <taxon>Pseudomonadati</taxon>
        <taxon>Bacteroidota</taxon>
        <taxon>Flavobacteriia</taxon>
        <taxon>Flavobacteriales</taxon>
        <taxon>Flavobacteriaceae</taxon>
        <taxon>Flavobacterium</taxon>
    </lineage>
</organism>
<dbReference type="EMBL" id="JRLY01000002">
    <property type="protein sequence ID" value="KGO94329.1"/>
    <property type="molecule type" value="Genomic_DNA"/>
</dbReference>
<dbReference type="AlphaFoldDB" id="A0A0A2MPS5"/>
<gene>
    <name evidence="2" type="ORF">Q766_05260</name>
</gene>
<evidence type="ECO:0008006" key="4">
    <source>
        <dbReference type="Google" id="ProtNLM"/>
    </source>
</evidence>
<evidence type="ECO:0000313" key="3">
    <source>
        <dbReference type="Proteomes" id="UP000030111"/>
    </source>
</evidence>
<feature type="compositionally biased region" description="Basic and acidic residues" evidence="1">
    <location>
        <begin position="24"/>
        <end position="40"/>
    </location>
</feature>
<dbReference type="PROSITE" id="PS51257">
    <property type="entry name" value="PROKAR_LIPOPROTEIN"/>
    <property type="match status" value="1"/>
</dbReference>
<dbReference type="STRING" id="1121898.GCA_000422725_01516"/>